<organism evidence="4 5">
    <name type="scientific">Candidatus Lambdaproteobacteria bacterium RIFOXYD2_FULL_56_26</name>
    <dbReference type="NCBI Taxonomy" id="1817773"/>
    <lineage>
        <taxon>Bacteria</taxon>
        <taxon>Pseudomonadati</taxon>
        <taxon>Pseudomonadota</taxon>
        <taxon>Candidatus Lambdaproteobacteria</taxon>
    </lineage>
</organism>
<comment type="similarity">
    <text evidence="3">Belongs to the DNA gyrase inhibitor YacG family.</text>
</comment>
<evidence type="ECO:0000256" key="1">
    <source>
        <dbReference type="ARBA" id="ARBA00022723"/>
    </source>
</evidence>
<dbReference type="EMBL" id="MFNF01000006">
    <property type="protein sequence ID" value="OGH04169.1"/>
    <property type="molecule type" value="Genomic_DNA"/>
</dbReference>
<reference evidence="4 5" key="1">
    <citation type="journal article" date="2016" name="Nat. Commun.">
        <title>Thousands of microbial genomes shed light on interconnected biogeochemical processes in an aquifer system.</title>
        <authorList>
            <person name="Anantharaman K."/>
            <person name="Brown C.T."/>
            <person name="Hug L.A."/>
            <person name="Sharon I."/>
            <person name="Castelle C.J."/>
            <person name="Probst A.J."/>
            <person name="Thomas B.C."/>
            <person name="Singh A."/>
            <person name="Wilkins M.J."/>
            <person name="Karaoz U."/>
            <person name="Brodie E.L."/>
            <person name="Williams K.H."/>
            <person name="Hubbard S.S."/>
            <person name="Banfield J.F."/>
        </authorList>
    </citation>
    <scope>NUCLEOTIDE SEQUENCE [LARGE SCALE GENOMIC DNA]</scope>
</reference>
<dbReference type="InterPro" id="IPR013088">
    <property type="entry name" value="Znf_NHR/GATA"/>
</dbReference>
<proteinExistence type="inferred from homology"/>
<dbReference type="PANTHER" id="PTHR36150:SF1">
    <property type="entry name" value="DNA GYRASE INHIBITOR YACG"/>
    <property type="match status" value="1"/>
</dbReference>
<feature type="binding site" evidence="3">
    <location>
        <position position="25"/>
    </location>
    <ligand>
        <name>Zn(2+)</name>
        <dbReference type="ChEBI" id="CHEBI:29105"/>
    </ligand>
</feature>
<dbReference type="PANTHER" id="PTHR36150">
    <property type="entry name" value="DNA GYRASE INHIBITOR YACG"/>
    <property type="match status" value="1"/>
</dbReference>
<dbReference type="GO" id="GO:0008657">
    <property type="term" value="F:DNA topoisomerase type II (double strand cut, ATP-hydrolyzing) inhibitor activity"/>
    <property type="evidence" value="ECO:0007669"/>
    <property type="project" value="UniProtKB-UniRule"/>
</dbReference>
<gene>
    <name evidence="3" type="primary">yacG</name>
    <name evidence="4" type="ORF">A2557_00055</name>
</gene>
<evidence type="ECO:0000313" key="5">
    <source>
        <dbReference type="Proteomes" id="UP000177583"/>
    </source>
</evidence>
<dbReference type="Pfam" id="PF03884">
    <property type="entry name" value="YacG"/>
    <property type="match status" value="1"/>
</dbReference>
<keyword evidence="1 3" id="KW-0479">Metal-binding</keyword>
<comment type="function">
    <text evidence="3">Inhibits all the catalytic activities of DNA gyrase by preventing its interaction with DNA. Acts by binding directly to the C-terminal domain of GyrB, which probably disrupts DNA binding by the gyrase.</text>
</comment>
<sequence>MGKELKCPSCKKPTSWQDNPFRPFCGERCKLVDLGKWADGSYAVAAEPAPSVLPEEGQGEEYLN</sequence>
<evidence type="ECO:0000313" key="4">
    <source>
        <dbReference type="EMBL" id="OGH04169.1"/>
    </source>
</evidence>
<dbReference type="InterPro" id="IPR005584">
    <property type="entry name" value="DNA_gyrase_inhibitor_YacG"/>
</dbReference>
<comment type="subunit">
    <text evidence="3">Interacts with GyrB.</text>
</comment>
<comment type="caution">
    <text evidence="4">The sequence shown here is derived from an EMBL/GenBank/DDBJ whole genome shotgun (WGS) entry which is preliminary data.</text>
</comment>
<feature type="binding site" evidence="3">
    <location>
        <position position="29"/>
    </location>
    <ligand>
        <name>Zn(2+)</name>
        <dbReference type="ChEBI" id="CHEBI:29105"/>
    </ligand>
</feature>
<dbReference type="HAMAP" id="MF_00649">
    <property type="entry name" value="DNA_gyrase_inhibitor_YacG"/>
    <property type="match status" value="1"/>
</dbReference>
<evidence type="ECO:0000256" key="3">
    <source>
        <dbReference type="HAMAP-Rule" id="MF_00649"/>
    </source>
</evidence>
<keyword evidence="2 3" id="KW-0862">Zinc</keyword>
<dbReference type="SUPFAM" id="SSF57716">
    <property type="entry name" value="Glucocorticoid receptor-like (DNA-binding domain)"/>
    <property type="match status" value="1"/>
</dbReference>
<dbReference type="GO" id="GO:0008270">
    <property type="term" value="F:zinc ion binding"/>
    <property type="evidence" value="ECO:0007669"/>
    <property type="project" value="UniProtKB-UniRule"/>
</dbReference>
<dbReference type="Gene3D" id="3.30.50.10">
    <property type="entry name" value="Erythroid Transcription Factor GATA-1, subunit A"/>
    <property type="match status" value="1"/>
</dbReference>
<comment type="cofactor">
    <cofactor evidence="3">
        <name>Zn(2+)</name>
        <dbReference type="ChEBI" id="CHEBI:29105"/>
    </cofactor>
    <text evidence="3">Binds 1 zinc ion.</text>
</comment>
<feature type="binding site" evidence="3">
    <location>
        <position position="10"/>
    </location>
    <ligand>
        <name>Zn(2+)</name>
        <dbReference type="ChEBI" id="CHEBI:29105"/>
    </ligand>
</feature>
<protein>
    <recommendedName>
        <fullName evidence="3">DNA gyrase inhibitor YacG</fullName>
    </recommendedName>
</protein>
<dbReference type="Proteomes" id="UP000177583">
    <property type="component" value="Unassembled WGS sequence"/>
</dbReference>
<evidence type="ECO:0000256" key="2">
    <source>
        <dbReference type="ARBA" id="ARBA00022833"/>
    </source>
</evidence>
<dbReference type="AlphaFoldDB" id="A0A1F6H1E4"/>
<feature type="binding site" evidence="3">
    <location>
        <position position="7"/>
    </location>
    <ligand>
        <name>Zn(2+)</name>
        <dbReference type="ChEBI" id="CHEBI:29105"/>
    </ligand>
</feature>
<name>A0A1F6H1E4_9PROT</name>
<dbReference type="GO" id="GO:0006355">
    <property type="term" value="P:regulation of DNA-templated transcription"/>
    <property type="evidence" value="ECO:0007669"/>
    <property type="project" value="InterPro"/>
</dbReference>
<accession>A0A1F6H1E4</accession>